<dbReference type="InterPro" id="IPR029058">
    <property type="entry name" value="AB_hydrolase_fold"/>
</dbReference>
<dbReference type="EMBL" id="CADCTF010000013">
    <property type="protein sequence ID" value="CAA9214567.1"/>
    <property type="molecule type" value="Genomic_DNA"/>
</dbReference>
<accession>A0A6J4H747</accession>
<evidence type="ECO:0000259" key="2">
    <source>
        <dbReference type="Pfam" id="PF12697"/>
    </source>
</evidence>
<name>A0A6J4H747_9ACTN</name>
<gene>
    <name evidence="3" type="ORF">AVDCRST_MAG50-383</name>
</gene>
<sequence length="219" mass="23260">MVHGFASSFELNWRETGWVDLLSDAGREVIGVDLLGHGSADKPHDPSAYDHVEDDIRAALPEEGQVDAVAFSMGARILLGVAAAEPHRFRSLIVSGIGAGVFATGGSSDLADTIEHGSNDETSHIGRLFSQFAAGSGNDRQALAAFLRRKTAPLTPEQLGRITCPVLVVIGDQDFALPVEPLVEAFPNAKLVVLKGTDHFATPKDFKFLDAALQFLGAT</sequence>
<proteinExistence type="predicted"/>
<dbReference type="GO" id="GO:0016020">
    <property type="term" value="C:membrane"/>
    <property type="evidence" value="ECO:0007669"/>
    <property type="project" value="TreeGrafter"/>
</dbReference>
<dbReference type="EC" id="3.1.1.24" evidence="3"/>
<dbReference type="SUPFAM" id="SSF53474">
    <property type="entry name" value="alpha/beta-Hydrolases"/>
    <property type="match status" value="1"/>
</dbReference>
<organism evidence="3">
    <name type="scientific">uncultured Acidimicrobiales bacterium</name>
    <dbReference type="NCBI Taxonomy" id="310071"/>
    <lineage>
        <taxon>Bacteria</taxon>
        <taxon>Bacillati</taxon>
        <taxon>Actinomycetota</taxon>
        <taxon>Acidimicrobiia</taxon>
        <taxon>Acidimicrobiales</taxon>
        <taxon>environmental samples</taxon>
    </lineage>
</organism>
<feature type="domain" description="AB hydrolase-1" evidence="2">
    <location>
        <begin position="1"/>
        <end position="201"/>
    </location>
</feature>
<dbReference type="PANTHER" id="PTHR43798">
    <property type="entry name" value="MONOACYLGLYCEROL LIPASE"/>
    <property type="match status" value="1"/>
</dbReference>
<dbReference type="Gene3D" id="3.40.50.1820">
    <property type="entry name" value="alpha/beta hydrolase"/>
    <property type="match status" value="1"/>
</dbReference>
<evidence type="ECO:0000256" key="1">
    <source>
        <dbReference type="ARBA" id="ARBA00022801"/>
    </source>
</evidence>
<dbReference type="PANTHER" id="PTHR43798:SF31">
    <property type="entry name" value="AB HYDROLASE SUPERFAMILY PROTEIN YCLE"/>
    <property type="match status" value="1"/>
</dbReference>
<dbReference type="GO" id="GO:0047570">
    <property type="term" value="F:3-oxoadipate enol-lactonase activity"/>
    <property type="evidence" value="ECO:0007669"/>
    <property type="project" value="UniProtKB-EC"/>
</dbReference>
<dbReference type="AlphaFoldDB" id="A0A6J4H747"/>
<protein>
    <submittedName>
        <fullName evidence="3">Beta-ketoadipate enol-lactone hydrolase</fullName>
        <ecNumber evidence="3">3.1.1.24</ecNumber>
    </submittedName>
</protein>
<keyword evidence="1 3" id="KW-0378">Hydrolase</keyword>
<dbReference type="InterPro" id="IPR050266">
    <property type="entry name" value="AB_hydrolase_sf"/>
</dbReference>
<evidence type="ECO:0000313" key="3">
    <source>
        <dbReference type="EMBL" id="CAA9214567.1"/>
    </source>
</evidence>
<dbReference type="InterPro" id="IPR000073">
    <property type="entry name" value="AB_hydrolase_1"/>
</dbReference>
<reference evidence="3" key="1">
    <citation type="submission" date="2020-02" db="EMBL/GenBank/DDBJ databases">
        <authorList>
            <person name="Meier V. D."/>
        </authorList>
    </citation>
    <scope>NUCLEOTIDE SEQUENCE</scope>
    <source>
        <strain evidence="3">AVDCRST_MAG50</strain>
    </source>
</reference>
<dbReference type="Pfam" id="PF12697">
    <property type="entry name" value="Abhydrolase_6"/>
    <property type="match status" value="1"/>
</dbReference>